<keyword evidence="1" id="KW-0812">Transmembrane</keyword>
<feature type="transmembrane region" description="Helical" evidence="1">
    <location>
        <begin position="28"/>
        <end position="47"/>
    </location>
</feature>
<sequence>MMLWSLVVIPIAVPFASRNQGVRWVLVFVLLAIASVRLAVEIAAYWSPVELREALTAVPGLTAAVLLITAPWLAS</sequence>
<accession>A0A101J8E4</accession>
<dbReference type="AlphaFoldDB" id="A0A101J8E4"/>
<dbReference type="Proteomes" id="UP000053923">
    <property type="component" value="Unassembled WGS sequence"/>
</dbReference>
<dbReference type="EMBL" id="LLZG01000399">
    <property type="protein sequence ID" value="KUL22153.1"/>
    <property type="molecule type" value="Genomic_DNA"/>
</dbReference>
<comment type="caution">
    <text evidence="2">The sequence shown here is derived from an EMBL/GenBank/DDBJ whole genome shotgun (WGS) entry which is preliminary data.</text>
</comment>
<evidence type="ECO:0000256" key="1">
    <source>
        <dbReference type="SAM" id="Phobius"/>
    </source>
</evidence>
<evidence type="ECO:0000313" key="2">
    <source>
        <dbReference type="EMBL" id="KUL22153.1"/>
    </source>
</evidence>
<evidence type="ECO:0000313" key="3">
    <source>
        <dbReference type="Proteomes" id="UP000053923"/>
    </source>
</evidence>
<name>A0A101J8E4_9ACTN</name>
<keyword evidence="3" id="KW-1185">Reference proteome</keyword>
<organism evidence="2 3">
    <name type="scientific">Streptomyces regalis</name>
    <dbReference type="NCBI Taxonomy" id="68262"/>
    <lineage>
        <taxon>Bacteria</taxon>
        <taxon>Bacillati</taxon>
        <taxon>Actinomycetota</taxon>
        <taxon>Actinomycetes</taxon>
        <taxon>Kitasatosporales</taxon>
        <taxon>Streptomycetaceae</taxon>
        <taxon>Streptomyces</taxon>
    </lineage>
</organism>
<keyword evidence="1" id="KW-0472">Membrane</keyword>
<gene>
    <name evidence="2" type="ORF">ADL12_42690</name>
</gene>
<protein>
    <submittedName>
        <fullName evidence="2">Uncharacterized protein</fullName>
    </submittedName>
</protein>
<keyword evidence="1" id="KW-1133">Transmembrane helix</keyword>
<reference evidence="3" key="1">
    <citation type="submission" date="2015-10" db="EMBL/GenBank/DDBJ databases">
        <authorList>
            <person name="Ju K.-S."/>
            <person name="Doroghazi J.R."/>
            <person name="Metcalf W.W."/>
        </authorList>
    </citation>
    <scope>NUCLEOTIDE SEQUENCE [LARGE SCALE GENOMIC DNA]</scope>
    <source>
        <strain evidence="3">NRRL 3151</strain>
    </source>
</reference>
<feature type="transmembrane region" description="Helical" evidence="1">
    <location>
        <begin position="54"/>
        <end position="74"/>
    </location>
</feature>
<proteinExistence type="predicted"/>